<dbReference type="EMBL" id="JAODOP010000004">
    <property type="protein sequence ID" value="MEF3835545.1"/>
    <property type="molecule type" value="Genomic_DNA"/>
</dbReference>
<accession>A0ABU7Y0F2</accession>
<evidence type="ECO:0000313" key="2">
    <source>
        <dbReference type="Proteomes" id="UP001337305"/>
    </source>
</evidence>
<dbReference type="PROSITE" id="PS51257">
    <property type="entry name" value="PROKAR_LIPOPROTEIN"/>
    <property type="match status" value="1"/>
</dbReference>
<keyword evidence="2" id="KW-1185">Reference proteome</keyword>
<reference evidence="1 2" key="1">
    <citation type="submission" date="2022-09" db="EMBL/GenBank/DDBJ databases">
        <title>Genome sequencing of Flavivirga sp. MEBiC05379.</title>
        <authorList>
            <person name="Oh H.-M."/>
            <person name="Kwon K.K."/>
            <person name="Park M.J."/>
            <person name="Yang S.-H."/>
        </authorList>
    </citation>
    <scope>NUCLEOTIDE SEQUENCE [LARGE SCALE GENOMIC DNA]</scope>
    <source>
        <strain evidence="1 2">MEBiC05379</strain>
    </source>
</reference>
<dbReference type="Proteomes" id="UP001337305">
    <property type="component" value="Unassembled WGS sequence"/>
</dbReference>
<proteinExistence type="predicted"/>
<name>A0ABU7Y0F2_9FLAO</name>
<organism evidence="1 2">
    <name type="scientific">Flavivirga spongiicola</name>
    <dbReference type="NCBI Taxonomy" id="421621"/>
    <lineage>
        <taxon>Bacteria</taxon>
        <taxon>Pseudomonadati</taxon>
        <taxon>Bacteroidota</taxon>
        <taxon>Flavobacteriia</taxon>
        <taxon>Flavobacteriales</taxon>
        <taxon>Flavobacteriaceae</taxon>
        <taxon>Flavivirga</taxon>
    </lineage>
</organism>
<comment type="caution">
    <text evidence="1">The sequence shown here is derived from an EMBL/GenBank/DDBJ whole genome shotgun (WGS) entry which is preliminary data.</text>
</comment>
<gene>
    <name evidence="1" type="ORF">N1F79_20640</name>
</gene>
<sequence>MLKIRYLFMLIVIICSCNNDNEFSPENLDNILAISVENDNAVSDGVEAIKVIAEFPIDFTTETDGIVDFVVFKDTNETYSQAIELAQENGIQKKRASILVKHNEEASLKVKATISVNGVLISEEVFINFSKAYFNSINITTSSLTITPSSFNEIDLTTELVRNKGVVSLNCIAETVVKDTLWQPRGIFNNYKNKTNSEGKIINKYTLGNDDYQGELFVISTATGINNETKSDTLTIYAQK</sequence>
<protein>
    <submittedName>
        <fullName evidence="1">Uncharacterized protein</fullName>
    </submittedName>
</protein>
<dbReference type="RefSeq" id="WP_303307830.1">
    <property type="nucleotide sequence ID" value="NZ_JAODOP010000004.1"/>
</dbReference>
<evidence type="ECO:0000313" key="1">
    <source>
        <dbReference type="EMBL" id="MEF3835545.1"/>
    </source>
</evidence>